<evidence type="ECO:0000256" key="6">
    <source>
        <dbReference type="SAM" id="Phobius"/>
    </source>
</evidence>
<dbReference type="SUPFAM" id="SSF103473">
    <property type="entry name" value="MFS general substrate transporter"/>
    <property type="match status" value="1"/>
</dbReference>
<sequence>MESPMVVPSHHQEYGSEPTAAAVDAVVDDDDTPEPPTKQQKLIKAGLLLALVVIVVYVILDYTVPGLGFVADTLTSFLEWVEDNPGLGALAFALVYVFTTVCFIPGSLLTLGAGLVFGRALGTGLGILVGSLAVLAGATVGSILAFLLGRFVLQEQAQGLFNKFKVLKAVNRAIKSQGLKLVILLRLSPVVPFSAFNYVMGVTDVFFRDYAIGCVGFIPGTVAFVFIGTTASGLLGDDSEEEEESEDGNNGTVQLIVGIVGGIATVIAVVLISIYAKRALNKVLEEDRVEQEALEMGLESGNGGMNNMEQSAQDGARPAVVEHAVRMPV</sequence>
<feature type="transmembrane region" description="Helical" evidence="6">
    <location>
        <begin position="181"/>
        <end position="199"/>
    </location>
</feature>
<dbReference type="PANTHER" id="PTHR12677">
    <property type="entry name" value="GOLGI APPARATUS MEMBRANE PROTEIN TVP38-RELATED"/>
    <property type="match status" value="1"/>
</dbReference>
<feature type="transmembrane region" description="Helical" evidence="6">
    <location>
        <begin position="211"/>
        <end position="235"/>
    </location>
</feature>
<accession>D7FIK1</accession>
<dbReference type="EMBL" id="FN649745">
    <property type="protein sequence ID" value="CBJ28819.1"/>
    <property type="molecule type" value="Genomic_DNA"/>
</dbReference>
<name>D7FIK1_ECTSI</name>
<evidence type="ECO:0000256" key="1">
    <source>
        <dbReference type="ARBA" id="ARBA00004651"/>
    </source>
</evidence>
<proteinExistence type="predicted"/>
<evidence type="ECO:0000256" key="4">
    <source>
        <dbReference type="ARBA" id="ARBA00022989"/>
    </source>
</evidence>
<keyword evidence="4 6" id="KW-1133">Transmembrane helix</keyword>
<dbReference type="InterPro" id="IPR032816">
    <property type="entry name" value="VTT_dom"/>
</dbReference>
<dbReference type="InterPro" id="IPR015414">
    <property type="entry name" value="TMEM64"/>
</dbReference>
<comment type="subcellular location">
    <subcellularLocation>
        <location evidence="1">Cell membrane</location>
        <topology evidence="1">Multi-pass membrane protein</topology>
    </subcellularLocation>
</comment>
<evidence type="ECO:0000256" key="2">
    <source>
        <dbReference type="ARBA" id="ARBA00022475"/>
    </source>
</evidence>
<keyword evidence="3 6" id="KW-0812">Transmembrane</keyword>
<evidence type="ECO:0000313" key="8">
    <source>
        <dbReference type="EMBL" id="CBJ28819.1"/>
    </source>
</evidence>
<gene>
    <name evidence="8" type="ORF">Esi_0122_0010</name>
</gene>
<dbReference type="InterPro" id="IPR036259">
    <property type="entry name" value="MFS_trans_sf"/>
</dbReference>
<feature type="domain" description="VTT" evidence="7">
    <location>
        <begin position="104"/>
        <end position="229"/>
    </location>
</feature>
<organism evidence="8 9">
    <name type="scientific">Ectocarpus siliculosus</name>
    <name type="common">Brown alga</name>
    <name type="synonym">Conferva siliculosa</name>
    <dbReference type="NCBI Taxonomy" id="2880"/>
    <lineage>
        <taxon>Eukaryota</taxon>
        <taxon>Sar</taxon>
        <taxon>Stramenopiles</taxon>
        <taxon>Ochrophyta</taxon>
        <taxon>PX clade</taxon>
        <taxon>Phaeophyceae</taxon>
        <taxon>Ectocarpales</taxon>
        <taxon>Ectocarpaceae</taxon>
        <taxon>Ectocarpus</taxon>
    </lineage>
</organism>
<dbReference type="STRING" id="2880.D7FIK1"/>
<protein>
    <recommendedName>
        <fullName evidence="7">VTT domain-containing protein</fullName>
    </recommendedName>
</protein>
<dbReference type="PANTHER" id="PTHR12677:SF59">
    <property type="entry name" value="GOLGI APPARATUS MEMBRANE PROTEIN TVP38-RELATED"/>
    <property type="match status" value="1"/>
</dbReference>
<evidence type="ECO:0000313" key="9">
    <source>
        <dbReference type="Proteomes" id="UP000002630"/>
    </source>
</evidence>
<feature type="transmembrane region" description="Helical" evidence="6">
    <location>
        <begin position="90"/>
        <end position="118"/>
    </location>
</feature>
<reference evidence="8 9" key="1">
    <citation type="journal article" date="2010" name="Nature">
        <title>The Ectocarpus genome and the independent evolution of multicellularity in brown algae.</title>
        <authorList>
            <person name="Cock J.M."/>
            <person name="Sterck L."/>
            <person name="Rouze P."/>
            <person name="Scornet D."/>
            <person name="Allen A.E."/>
            <person name="Amoutzias G."/>
            <person name="Anthouard V."/>
            <person name="Artiguenave F."/>
            <person name="Aury J.M."/>
            <person name="Badger J.H."/>
            <person name="Beszteri B."/>
            <person name="Billiau K."/>
            <person name="Bonnet E."/>
            <person name="Bothwell J.H."/>
            <person name="Bowler C."/>
            <person name="Boyen C."/>
            <person name="Brownlee C."/>
            <person name="Carrano C.J."/>
            <person name="Charrier B."/>
            <person name="Cho G.Y."/>
            <person name="Coelho S.M."/>
            <person name="Collen J."/>
            <person name="Corre E."/>
            <person name="Da Silva C."/>
            <person name="Delage L."/>
            <person name="Delaroque N."/>
            <person name="Dittami S.M."/>
            <person name="Doulbeau S."/>
            <person name="Elias M."/>
            <person name="Farnham G."/>
            <person name="Gachon C.M."/>
            <person name="Gschloessl B."/>
            <person name="Heesch S."/>
            <person name="Jabbari K."/>
            <person name="Jubin C."/>
            <person name="Kawai H."/>
            <person name="Kimura K."/>
            <person name="Kloareg B."/>
            <person name="Kupper F.C."/>
            <person name="Lang D."/>
            <person name="Le Bail A."/>
            <person name="Leblanc C."/>
            <person name="Lerouge P."/>
            <person name="Lohr M."/>
            <person name="Lopez P.J."/>
            <person name="Martens C."/>
            <person name="Maumus F."/>
            <person name="Michel G."/>
            <person name="Miranda-Saavedra D."/>
            <person name="Morales J."/>
            <person name="Moreau H."/>
            <person name="Motomura T."/>
            <person name="Nagasato C."/>
            <person name="Napoli C.A."/>
            <person name="Nelson D.R."/>
            <person name="Nyvall-Collen P."/>
            <person name="Peters A.F."/>
            <person name="Pommier C."/>
            <person name="Potin P."/>
            <person name="Poulain J."/>
            <person name="Quesneville H."/>
            <person name="Read B."/>
            <person name="Rensing S.A."/>
            <person name="Ritter A."/>
            <person name="Rousvoal S."/>
            <person name="Samanta M."/>
            <person name="Samson G."/>
            <person name="Schroeder D.C."/>
            <person name="Segurens B."/>
            <person name="Strittmatter M."/>
            <person name="Tonon T."/>
            <person name="Tregear J.W."/>
            <person name="Valentin K."/>
            <person name="von Dassow P."/>
            <person name="Yamagishi T."/>
            <person name="Van de Peer Y."/>
            <person name="Wincker P."/>
        </authorList>
    </citation>
    <scope>NUCLEOTIDE SEQUENCE [LARGE SCALE GENOMIC DNA]</scope>
    <source>
        <strain evidence="9">Ec32 / CCAP1310/4</strain>
    </source>
</reference>
<dbReference type="GO" id="GO:0005886">
    <property type="term" value="C:plasma membrane"/>
    <property type="evidence" value="ECO:0007669"/>
    <property type="project" value="UniProtKB-SubCell"/>
</dbReference>
<evidence type="ECO:0000256" key="3">
    <source>
        <dbReference type="ARBA" id="ARBA00022692"/>
    </source>
</evidence>
<evidence type="ECO:0000259" key="7">
    <source>
        <dbReference type="Pfam" id="PF09335"/>
    </source>
</evidence>
<feature type="transmembrane region" description="Helical" evidence="6">
    <location>
        <begin position="47"/>
        <end position="70"/>
    </location>
</feature>
<dbReference type="eggNOG" id="KOG3140">
    <property type="taxonomic scope" value="Eukaryota"/>
</dbReference>
<feature type="transmembrane region" description="Helical" evidence="6">
    <location>
        <begin position="255"/>
        <end position="276"/>
    </location>
</feature>
<keyword evidence="5 6" id="KW-0472">Membrane</keyword>
<keyword evidence="2" id="KW-1003">Cell membrane</keyword>
<dbReference type="Proteomes" id="UP000002630">
    <property type="component" value="Linkage Group LG20"/>
</dbReference>
<evidence type="ECO:0000256" key="5">
    <source>
        <dbReference type="ARBA" id="ARBA00023136"/>
    </source>
</evidence>
<dbReference type="OMA" id="AFNYVMG"/>
<dbReference type="InParanoid" id="D7FIK1"/>
<dbReference type="EMBL" id="FN647890">
    <property type="protein sequence ID" value="CBJ28819.1"/>
    <property type="molecule type" value="Genomic_DNA"/>
</dbReference>
<keyword evidence="9" id="KW-1185">Reference proteome</keyword>
<dbReference type="Pfam" id="PF09335">
    <property type="entry name" value="VTT_dom"/>
    <property type="match status" value="1"/>
</dbReference>
<dbReference type="OrthoDB" id="166803at2759"/>
<feature type="transmembrane region" description="Helical" evidence="6">
    <location>
        <begin position="125"/>
        <end position="148"/>
    </location>
</feature>
<dbReference type="AlphaFoldDB" id="D7FIK1"/>